<comment type="caution">
    <text evidence="2">The sequence shown here is derived from an EMBL/GenBank/DDBJ whole genome shotgun (WGS) entry which is preliminary data.</text>
</comment>
<evidence type="ECO:0000313" key="3">
    <source>
        <dbReference type="Proteomes" id="UP000708208"/>
    </source>
</evidence>
<dbReference type="Pfam" id="PF00650">
    <property type="entry name" value="CRAL_TRIO"/>
    <property type="match status" value="1"/>
</dbReference>
<dbReference type="PANTHER" id="PTHR23324">
    <property type="entry name" value="SEC14 RELATED PROTEIN"/>
    <property type="match status" value="1"/>
</dbReference>
<dbReference type="PROSITE" id="PS50191">
    <property type="entry name" value="CRAL_TRIO"/>
    <property type="match status" value="1"/>
</dbReference>
<dbReference type="CDD" id="cd00170">
    <property type="entry name" value="SEC14"/>
    <property type="match status" value="1"/>
</dbReference>
<dbReference type="InterPro" id="IPR051064">
    <property type="entry name" value="SEC14/CRAL-TRIO_domain"/>
</dbReference>
<dbReference type="EMBL" id="CAJVCH010267497">
    <property type="protein sequence ID" value="CAG7734345.1"/>
    <property type="molecule type" value="Genomic_DNA"/>
</dbReference>
<dbReference type="Proteomes" id="UP000708208">
    <property type="component" value="Unassembled WGS sequence"/>
</dbReference>
<dbReference type="PANTHER" id="PTHR23324:SF83">
    <property type="entry name" value="SEC14-LIKE PROTEIN 2"/>
    <property type="match status" value="1"/>
</dbReference>
<dbReference type="AlphaFoldDB" id="A0A8J2P758"/>
<name>A0A8J2P758_9HEXA</name>
<feature type="non-terminal residue" evidence="2">
    <location>
        <position position="1"/>
    </location>
</feature>
<evidence type="ECO:0000313" key="2">
    <source>
        <dbReference type="EMBL" id="CAG7734345.1"/>
    </source>
</evidence>
<protein>
    <recommendedName>
        <fullName evidence="1">CRAL-TRIO domain-containing protein</fullName>
    </recommendedName>
</protein>
<gene>
    <name evidence="2" type="ORF">AFUS01_LOCUS22741</name>
</gene>
<organism evidence="2 3">
    <name type="scientific">Allacma fusca</name>
    <dbReference type="NCBI Taxonomy" id="39272"/>
    <lineage>
        <taxon>Eukaryota</taxon>
        <taxon>Metazoa</taxon>
        <taxon>Ecdysozoa</taxon>
        <taxon>Arthropoda</taxon>
        <taxon>Hexapoda</taxon>
        <taxon>Collembola</taxon>
        <taxon>Symphypleona</taxon>
        <taxon>Sminthuridae</taxon>
        <taxon>Allacma</taxon>
    </lineage>
</organism>
<keyword evidence="3" id="KW-1185">Reference proteome</keyword>
<sequence>DITAPTSTDKVNGDIFKGNVSENKYLTERYFAKVFTYLRNSPAFKNATKQDIIDLVTELESWEPPERLIQNLPYYLAGYDLDDRPVWVAEVGKYDLRAEVELGEENIQACLKYLFLAVHRIVKSIYDRDTPEREIRNAVFIIDLEGFDLLQFSHTKTISLCLRLTRDYKEVTQEFMGNCVFVNVNHIGELAAALFRPILGSLMERMQLFGTNKAKWIPHLRRMLPENVIPAWYGGSKDFKPIQIYG</sequence>
<reference evidence="2" key="1">
    <citation type="submission" date="2021-06" db="EMBL/GenBank/DDBJ databases">
        <authorList>
            <person name="Hodson N. C."/>
            <person name="Mongue J. A."/>
            <person name="Jaron S. K."/>
        </authorList>
    </citation>
    <scope>NUCLEOTIDE SEQUENCE</scope>
</reference>
<proteinExistence type="predicted"/>
<dbReference type="InterPro" id="IPR001251">
    <property type="entry name" value="CRAL-TRIO_dom"/>
</dbReference>
<evidence type="ECO:0000259" key="1">
    <source>
        <dbReference type="PROSITE" id="PS50191"/>
    </source>
</evidence>
<accession>A0A8J2P758</accession>
<feature type="domain" description="CRAL-TRIO" evidence="1">
    <location>
        <begin position="64"/>
        <end position="241"/>
    </location>
</feature>
<dbReference type="GO" id="GO:0005737">
    <property type="term" value="C:cytoplasm"/>
    <property type="evidence" value="ECO:0007669"/>
    <property type="project" value="TreeGrafter"/>
</dbReference>